<organism evidence="1 2">
    <name type="scientific">Anopheles quadriannulatus</name>
    <name type="common">Mosquito</name>
    <dbReference type="NCBI Taxonomy" id="34691"/>
    <lineage>
        <taxon>Eukaryota</taxon>
        <taxon>Metazoa</taxon>
        <taxon>Ecdysozoa</taxon>
        <taxon>Arthropoda</taxon>
        <taxon>Hexapoda</taxon>
        <taxon>Insecta</taxon>
        <taxon>Pterygota</taxon>
        <taxon>Neoptera</taxon>
        <taxon>Endopterygota</taxon>
        <taxon>Diptera</taxon>
        <taxon>Nematocera</taxon>
        <taxon>Culicoidea</taxon>
        <taxon>Culicidae</taxon>
        <taxon>Anophelinae</taxon>
        <taxon>Anopheles</taxon>
    </lineage>
</organism>
<evidence type="ECO:0000313" key="1">
    <source>
        <dbReference type="EnsemblMetazoa" id="AQUA014114-PA"/>
    </source>
</evidence>
<dbReference type="Proteomes" id="UP000076407">
    <property type="component" value="Unassembled WGS sequence"/>
</dbReference>
<dbReference type="AlphaFoldDB" id="A0A182XQH4"/>
<protein>
    <submittedName>
        <fullName evidence="1">Uncharacterized protein</fullName>
    </submittedName>
</protein>
<proteinExistence type="predicted"/>
<evidence type="ECO:0000313" key="2">
    <source>
        <dbReference type="Proteomes" id="UP000076407"/>
    </source>
</evidence>
<reference evidence="1" key="1">
    <citation type="submission" date="2020-05" db="UniProtKB">
        <authorList>
            <consortium name="EnsemblMetazoa"/>
        </authorList>
    </citation>
    <scope>IDENTIFICATION</scope>
    <source>
        <strain evidence="1">SANGQUA</strain>
    </source>
</reference>
<dbReference type="EnsemblMetazoa" id="AQUA014114-RA">
    <property type="protein sequence ID" value="AQUA014114-PA"/>
    <property type="gene ID" value="AQUA014114"/>
</dbReference>
<dbReference type="VEuPathDB" id="VectorBase:AQUA014114"/>
<sequence>MQSILPLFECCTPTDSTWSRLLARVYADKFYYYRLPSTAEKKTRSTHHPCPSVLHDSCVLPLIHLSRQSVAIDTFDCLEGVDGFLTSLGTVMVTLSKRDIIVTTALPSDGINADRSINAFLQGTHKRGRRARCRKAKKKKTV</sequence>
<name>A0A182XQH4_ANOQN</name>
<accession>A0A182XQH4</accession>
<keyword evidence="2" id="KW-1185">Reference proteome</keyword>